<dbReference type="AlphaFoldDB" id="A0A6J2X2H9"/>
<evidence type="ECO:0000313" key="2">
    <source>
        <dbReference type="Proteomes" id="UP000504635"/>
    </source>
</evidence>
<dbReference type="KEGG" id="soy:115874228"/>
<protein>
    <submittedName>
        <fullName evidence="3">Uncharacterized protein LOC115874228</fullName>
    </submittedName>
</protein>
<gene>
    <name evidence="3" type="primary">LOC115874228</name>
</gene>
<dbReference type="Proteomes" id="UP000504635">
    <property type="component" value="Unplaced"/>
</dbReference>
<organism evidence="2 3">
    <name type="scientific">Sitophilus oryzae</name>
    <name type="common">Rice weevil</name>
    <name type="synonym">Curculio oryzae</name>
    <dbReference type="NCBI Taxonomy" id="7048"/>
    <lineage>
        <taxon>Eukaryota</taxon>
        <taxon>Metazoa</taxon>
        <taxon>Ecdysozoa</taxon>
        <taxon>Arthropoda</taxon>
        <taxon>Hexapoda</taxon>
        <taxon>Insecta</taxon>
        <taxon>Pterygota</taxon>
        <taxon>Neoptera</taxon>
        <taxon>Endopterygota</taxon>
        <taxon>Coleoptera</taxon>
        <taxon>Polyphaga</taxon>
        <taxon>Cucujiformia</taxon>
        <taxon>Curculionidae</taxon>
        <taxon>Dryophthorinae</taxon>
        <taxon>Sitophilus</taxon>
    </lineage>
</organism>
<sequence length="139" mass="15588">MEVDNTDDLETSQSQNNESVSEESTTNLDEPETSNPITTKYIVENGNVRKISEEEASETADLSSIIEVHCCSNCKLQFPNLNHFLKHKCNNAKHIKKSNKKLPKVKETLSYQCTFCQAIYASLIALESSGLWYLLKNGG</sequence>
<feature type="region of interest" description="Disordered" evidence="1">
    <location>
        <begin position="1"/>
        <end position="40"/>
    </location>
</feature>
<dbReference type="InParanoid" id="A0A6J2X2H9"/>
<name>A0A6J2X2H9_SITOR</name>
<dbReference type="GeneID" id="115874228"/>
<accession>A0A6J2X2H9</accession>
<feature type="compositionally biased region" description="Acidic residues" evidence="1">
    <location>
        <begin position="1"/>
        <end position="10"/>
    </location>
</feature>
<dbReference type="RefSeq" id="XP_030745185.1">
    <property type="nucleotide sequence ID" value="XM_030889325.1"/>
</dbReference>
<proteinExistence type="predicted"/>
<evidence type="ECO:0000313" key="3">
    <source>
        <dbReference type="RefSeq" id="XP_030745185.1"/>
    </source>
</evidence>
<feature type="compositionally biased region" description="Low complexity" evidence="1">
    <location>
        <begin position="11"/>
        <end position="27"/>
    </location>
</feature>
<keyword evidence="2" id="KW-1185">Reference proteome</keyword>
<reference evidence="3" key="1">
    <citation type="submission" date="2025-08" db="UniProtKB">
        <authorList>
            <consortium name="RefSeq"/>
        </authorList>
    </citation>
    <scope>IDENTIFICATION</scope>
    <source>
        <tissue evidence="3">Gonads</tissue>
    </source>
</reference>
<evidence type="ECO:0000256" key="1">
    <source>
        <dbReference type="SAM" id="MobiDB-lite"/>
    </source>
</evidence>